<dbReference type="OrthoDB" id="9805206at2"/>
<evidence type="ECO:0000313" key="3">
    <source>
        <dbReference type="EMBL" id="STZ10288.1"/>
    </source>
</evidence>
<dbReference type="PANTHER" id="PTHR38482">
    <property type="entry name" value="DMT FAMILY PROTEIN"/>
    <property type="match status" value="1"/>
</dbReference>
<dbReference type="EMBL" id="UGQE01000001">
    <property type="protein sequence ID" value="STZ10288.1"/>
    <property type="molecule type" value="Genomic_DNA"/>
</dbReference>
<gene>
    <name evidence="2" type="ORF">B0181_06440</name>
    <name evidence="3" type="ORF">NCTC10293_00620</name>
</gene>
<reference evidence="3 5" key="2">
    <citation type="submission" date="2018-06" db="EMBL/GenBank/DDBJ databases">
        <authorList>
            <consortium name="Pathogen Informatics"/>
            <person name="Doyle S."/>
        </authorList>
    </citation>
    <scope>NUCLEOTIDE SEQUENCE [LARGE SCALE GENOMIC DNA]</scope>
    <source>
        <strain evidence="3 5">NCTC10293</strain>
    </source>
</reference>
<name>A0A1T0A1M4_9GAMM</name>
<dbReference type="InterPro" id="IPR007437">
    <property type="entry name" value="DUF486"/>
</dbReference>
<dbReference type="AlphaFoldDB" id="A0A1T0A1M4"/>
<keyword evidence="1" id="KW-0812">Transmembrane</keyword>
<evidence type="ECO:0000256" key="1">
    <source>
        <dbReference type="SAM" id="Phobius"/>
    </source>
</evidence>
<keyword evidence="1" id="KW-1133">Transmembrane helix</keyword>
<protein>
    <submittedName>
        <fullName evidence="3">Protein of uncharacterized function, DUF486</fullName>
    </submittedName>
</protein>
<dbReference type="Pfam" id="PF04342">
    <property type="entry name" value="DMT_6"/>
    <property type="match status" value="1"/>
</dbReference>
<sequence>MSWLIVVALLCLSNIVMSFAWYWHIKPDATSLPIWQIVLISWAIALVEYCFAVPANHFGAKWGINPFQLKILQEVIALSVFAIFAVVYLNAGFKLNYLWSFLCILGAVYFAFRG</sequence>
<dbReference type="RefSeq" id="WP_078276685.1">
    <property type="nucleotide sequence ID" value="NZ_MUXU01000038.1"/>
</dbReference>
<dbReference type="Proteomes" id="UP000190435">
    <property type="component" value="Unassembled WGS sequence"/>
</dbReference>
<proteinExistence type="predicted"/>
<evidence type="ECO:0000313" key="2">
    <source>
        <dbReference type="EMBL" id="OOR89604.1"/>
    </source>
</evidence>
<keyword evidence="4" id="KW-1185">Reference proteome</keyword>
<dbReference type="PANTHER" id="PTHR38482:SF1">
    <property type="entry name" value="DMT FAMILY PROTEIN"/>
    <property type="match status" value="1"/>
</dbReference>
<dbReference type="STRING" id="34060.B0181_06440"/>
<accession>A0A1T0A1M4</accession>
<organism evidence="2 4">
    <name type="scientific">Moraxella caviae</name>
    <dbReference type="NCBI Taxonomy" id="34060"/>
    <lineage>
        <taxon>Bacteria</taxon>
        <taxon>Pseudomonadati</taxon>
        <taxon>Pseudomonadota</taxon>
        <taxon>Gammaproteobacteria</taxon>
        <taxon>Moraxellales</taxon>
        <taxon>Moraxellaceae</taxon>
        <taxon>Moraxella</taxon>
    </lineage>
</organism>
<feature type="transmembrane region" description="Helical" evidence="1">
    <location>
        <begin position="71"/>
        <end position="89"/>
    </location>
</feature>
<reference evidence="2 4" key="1">
    <citation type="submission" date="2017-02" db="EMBL/GenBank/DDBJ databases">
        <title>Draft genome sequence of Moraxella caviae CCUG 355 type strain.</title>
        <authorList>
            <person name="Engstrom-Jakobsson H."/>
            <person name="Salva-Serra F."/>
            <person name="Thorell K."/>
            <person name="Gonzales-Siles L."/>
            <person name="Karlsson R."/>
            <person name="Boulund F."/>
            <person name="Engstrand L."/>
            <person name="Moore E."/>
        </authorList>
    </citation>
    <scope>NUCLEOTIDE SEQUENCE [LARGE SCALE GENOMIC DNA]</scope>
    <source>
        <strain evidence="2 4">CCUG 355</strain>
    </source>
</reference>
<evidence type="ECO:0000313" key="4">
    <source>
        <dbReference type="Proteomes" id="UP000190435"/>
    </source>
</evidence>
<feature type="transmembrane region" description="Helical" evidence="1">
    <location>
        <begin position="95"/>
        <end position="112"/>
    </location>
</feature>
<evidence type="ECO:0000313" key="5">
    <source>
        <dbReference type="Proteomes" id="UP000255279"/>
    </source>
</evidence>
<dbReference type="Proteomes" id="UP000255279">
    <property type="component" value="Unassembled WGS sequence"/>
</dbReference>
<feature type="transmembrane region" description="Helical" evidence="1">
    <location>
        <begin position="34"/>
        <end position="59"/>
    </location>
</feature>
<dbReference type="PIRSF" id="PIRSF021239">
    <property type="entry name" value="UCP021239"/>
    <property type="match status" value="1"/>
</dbReference>
<keyword evidence="1" id="KW-0472">Membrane</keyword>
<dbReference type="EMBL" id="MUXU01000038">
    <property type="protein sequence ID" value="OOR89604.1"/>
    <property type="molecule type" value="Genomic_DNA"/>
</dbReference>